<protein>
    <submittedName>
        <fullName evidence="2">Putative UBP type Zn finger protein</fullName>
    </submittedName>
</protein>
<accession>A0A7W7SKW5</accession>
<evidence type="ECO:0000259" key="1">
    <source>
        <dbReference type="PROSITE" id="PS50271"/>
    </source>
</evidence>
<evidence type="ECO:0000313" key="2">
    <source>
        <dbReference type="EMBL" id="MBB4956662.1"/>
    </source>
</evidence>
<dbReference type="RefSeq" id="WP_184532225.1">
    <property type="nucleotide sequence ID" value="NZ_JACHJW010000001.1"/>
</dbReference>
<evidence type="ECO:0000313" key="3">
    <source>
        <dbReference type="Proteomes" id="UP000578819"/>
    </source>
</evidence>
<dbReference type="GO" id="GO:0008270">
    <property type="term" value="F:zinc ion binding"/>
    <property type="evidence" value="ECO:0007669"/>
    <property type="project" value="InterPro"/>
</dbReference>
<dbReference type="InterPro" id="IPR013083">
    <property type="entry name" value="Znf_RING/FYVE/PHD"/>
</dbReference>
<gene>
    <name evidence="2" type="ORF">FHR38_000395</name>
</gene>
<dbReference type="PROSITE" id="PS50271">
    <property type="entry name" value="ZF_UBP"/>
    <property type="match status" value="1"/>
</dbReference>
<proteinExistence type="predicted"/>
<feature type="domain" description="UBP-type" evidence="1">
    <location>
        <begin position="1"/>
        <end position="85"/>
    </location>
</feature>
<dbReference type="AlphaFoldDB" id="A0A7W7SKW5"/>
<dbReference type="Gene3D" id="3.30.40.10">
    <property type="entry name" value="Zinc/RING finger domain, C3HC4 (zinc finger)"/>
    <property type="match status" value="1"/>
</dbReference>
<dbReference type="EMBL" id="JACHJW010000001">
    <property type="protein sequence ID" value="MBB4956662.1"/>
    <property type="molecule type" value="Genomic_DNA"/>
</dbReference>
<comment type="caution">
    <text evidence="2">The sequence shown here is derived from an EMBL/GenBank/DDBJ whole genome shotgun (WGS) entry which is preliminary data.</text>
</comment>
<organism evidence="2 3">
    <name type="scientific">Micromonospora polyrhachis</name>
    <dbReference type="NCBI Taxonomy" id="1282883"/>
    <lineage>
        <taxon>Bacteria</taxon>
        <taxon>Bacillati</taxon>
        <taxon>Actinomycetota</taxon>
        <taxon>Actinomycetes</taxon>
        <taxon>Micromonosporales</taxon>
        <taxon>Micromonosporaceae</taxon>
        <taxon>Micromonospora</taxon>
    </lineage>
</organism>
<dbReference type="InterPro" id="IPR001607">
    <property type="entry name" value="Znf_UBP"/>
</dbReference>
<sequence length="85" mass="9537">MSCVHLVEASSPLSRTAEGCQECLEIGSREWVHLRECLTCGQVGCCDSSAYRHATGHFHRTGHPVMRSVQPGESWRWCYVDEEIG</sequence>
<keyword evidence="3" id="KW-1185">Reference proteome</keyword>
<dbReference type="Pfam" id="PF02148">
    <property type="entry name" value="zf-UBP"/>
    <property type="match status" value="1"/>
</dbReference>
<dbReference type="SUPFAM" id="SSF57850">
    <property type="entry name" value="RING/U-box"/>
    <property type="match status" value="1"/>
</dbReference>
<name>A0A7W7SKW5_9ACTN</name>
<dbReference type="Proteomes" id="UP000578819">
    <property type="component" value="Unassembled WGS sequence"/>
</dbReference>
<reference evidence="2 3" key="1">
    <citation type="submission" date="2020-08" db="EMBL/GenBank/DDBJ databases">
        <title>Sequencing the genomes of 1000 actinobacteria strains.</title>
        <authorList>
            <person name="Klenk H.-P."/>
        </authorList>
    </citation>
    <scope>NUCLEOTIDE SEQUENCE [LARGE SCALE GENOMIC DNA]</scope>
    <source>
        <strain evidence="2 3">DSM 45886</strain>
    </source>
</reference>